<accession>A0A7E4UV76</accession>
<evidence type="ECO:0000256" key="1">
    <source>
        <dbReference type="SAM" id="MobiDB-lite"/>
    </source>
</evidence>
<organism evidence="2 3">
    <name type="scientific">Panagrellus redivivus</name>
    <name type="common">Microworm</name>
    <dbReference type="NCBI Taxonomy" id="6233"/>
    <lineage>
        <taxon>Eukaryota</taxon>
        <taxon>Metazoa</taxon>
        <taxon>Ecdysozoa</taxon>
        <taxon>Nematoda</taxon>
        <taxon>Chromadorea</taxon>
        <taxon>Rhabditida</taxon>
        <taxon>Tylenchina</taxon>
        <taxon>Panagrolaimomorpha</taxon>
        <taxon>Panagrolaimoidea</taxon>
        <taxon>Panagrolaimidae</taxon>
        <taxon>Panagrellus</taxon>
    </lineage>
</organism>
<reference evidence="3" key="2">
    <citation type="submission" date="2020-10" db="UniProtKB">
        <authorList>
            <consortium name="WormBaseParasite"/>
        </authorList>
    </citation>
    <scope>IDENTIFICATION</scope>
</reference>
<dbReference type="Proteomes" id="UP000492821">
    <property type="component" value="Unassembled WGS sequence"/>
</dbReference>
<protein>
    <submittedName>
        <fullName evidence="3">Uncharacterized protein</fullName>
    </submittedName>
</protein>
<feature type="region of interest" description="Disordered" evidence="1">
    <location>
        <begin position="106"/>
        <end position="142"/>
    </location>
</feature>
<dbReference type="AlphaFoldDB" id="A0A7E4UV76"/>
<proteinExistence type="predicted"/>
<dbReference type="WBParaSite" id="Pan_g1322.t1">
    <property type="protein sequence ID" value="Pan_g1322.t1"/>
    <property type="gene ID" value="Pan_g1322"/>
</dbReference>
<feature type="compositionally biased region" description="Basic and acidic residues" evidence="1">
    <location>
        <begin position="122"/>
        <end position="142"/>
    </location>
</feature>
<evidence type="ECO:0000313" key="2">
    <source>
        <dbReference type="Proteomes" id="UP000492821"/>
    </source>
</evidence>
<evidence type="ECO:0000313" key="3">
    <source>
        <dbReference type="WBParaSite" id="Pan_g1322.t1"/>
    </source>
</evidence>
<name>A0A7E4UV76_PANRE</name>
<sequence length="142" mass="15868">MTSERRRHGPMSTSIENTSIDSEWLTVHNNADGTSIARLIQTPPWQQSVDLTILIAVKHKSLQVLRWMRRLTDSIPASTVLQQTRRDIWPRKCCFPVAMKLIGPSNDGATVATSGSRQCRLASEKPSEPSTVSRHETMQTAS</sequence>
<feature type="compositionally biased region" description="Polar residues" evidence="1">
    <location>
        <begin position="107"/>
        <end position="117"/>
    </location>
</feature>
<reference evidence="2" key="1">
    <citation type="journal article" date="2013" name="Genetics">
        <title>The draft genome and transcriptome of Panagrellus redivivus are shaped by the harsh demands of a free-living lifestyle.</title>
        <authorList>
            <person name="Srinivasan J."/>
            <person name="Dillman A.R."/>
            <person name="Macchietto M.G."/>
            <person name="Heikkinen L."/>
            <person name="Lakso M."/>
            <person name="Fracchia K.M."/>
            <person name="Antoshechkin I."/>
            <person name="Mortazavi A."/>
            <person name="Wong G."/>
            <person name="Sternberg P.W."/>
        </authorList>
    </citation>
    <scope>NUCLEOTIDE SEQUENCE [LARGE SCALE GENOMIC DNA]</scope>
    <source>
        <strain evidence="2">MT8872</strain>
    </source>
</reference>
<keyword evidence="2" id="KW-1185">Reference proteome</keyword>